<comment type="caution">
    <text evidence="1">The sequence shown here is derived from an EMBL/GenBank/DDBJ whole genome shotgun (WGS) entry which is preliminary data.</text>
</comment>
<dbReference type="GO" id="GO:0005504">
    <property type="term" value="F:fatty acid binding"/>
    <property type="evidence" value="ECO:0007669"/>
    <property type="project" value="TreeGrafter"/>
</dbReference>
<dbReference type="GO" id="GO:0005777">
    <property type="term" value="C:peroxisome"/>
    <property type="evidence" value="ECO:0007669"/>
    <property type="project" value="InterPro"/>
</dbReference>
<name>A0AAE0GPJ2_9CHLO</name>
<dbReference type="PANTHER" id="PTHR10909">
    <property type="entry name" value="ELECTRON TRANSPORT OXIDOREDUCTASE"/>
    <property type="match status" value="1"/>
</dbReference>
<dbReference type="EMBL" id="LGRX02003588">
    <property type="protein sequence ID" value="KAK3282010.1"/>
    <property type="molecule type" value="Genomic_DNA"/>
</dbReference>
<dbReference type="InterPro" id="IPR012258">
    <property type="entry name" value="Acyl-CoA_oxidase"/>
</dbReference>
<gene>
    <name evidence="1" type="ORF">CYMTET_10231</name>
</gene>
<dbReference type="SUPFAM" id="SSF56645">
    <property type="entry name" value="Acyl-CoA dehydrogenase NM domain-like"/>
    <property type="match status" value="1"/>
</dbReference>
<feature type="non-terminal residue" evidence="1">
    <location>
        <position position="201"/>
    </location>
</feature>
<accession>A0AAE0GPJ2</accession>
<dbReference type="Gene3D" id="2.40.110.10">
    <property type="entry name" value="Butyryl-CoA Dehydrogenase, subunit A, domain 2"/>
    <property type="match status" value="1"/>
</dbReference>
<protein>
    <submittedName>
        <fullName evidence="1">Uncharacterized protein</fullName>
    </submittedName>
</protein>
<dbReference type="Proteomes" id="UP001190700">
    <property type="component" value="Unassembled WGS sequence"/>
</dbReference>
<dbReference type="InterPro" id="IPR046373">
    <property type="entry name" value="Acyl-CoA_Oxase/DH_mid-dom_sf"/>
</dbReference>
<dbReference type="AlphaFoldDB" id="A0AAE0GPJ2"/>
<dbReference type="GO" id="GO:0071949">
    <property type="term" value="F:FAD binding"/>
    <property type="evidence" value="ECO:0007669"/>
    <property type="project" value="InterPro"/>
</dbReference>
<organism evidence="1 2">
    <name type="scientific">Cymbomonas tetramitiformis</name>
    <dbReference type="NCBI Taxonomy" id="36881"/>
    <lineage>
        <taxon>Eukaryota</taxon>
        <taxon>Viridiplantae</taxon>
        <taxon>Chlorophyta</taxon>
        <taxon>Pyramimonadophyceae</taxon>
        <taxon>Pyramimonadales</taxon>
        <taxon>Pyramimonadaceae</taxon>
        <taxon>Cymbomonas</taxon>
    </lineage>
</organism>
<sequence length="201" mass="22718">MDDTARGSQPEQGLQVLDPAVRRKIARFYSDENFVDSFEETLGEYNSFTTHYADSAEKLRHLIRHGPLSFTDMQERPEMFFLAHKLLAKRMCQGFGIRFTVQYNLFAGSILGLGTPEQVHMLDTFQEQGTLGCFALTEKSAGVLSGLIVETTAEWNPTRQQFLLHTPNENACKNWISQVSPLSAFLPSLQSLQRLPARFPS</sequence>
<reference evidence="1 2" key="1">
    <citation type="journal article" date="2015" name="Genome Biol. Evol.">
        <title>Comparative Genomics of a Bacterivorous Green Alga Reveals Evolutionary Causalities and Consequences of Phago-Mixotrophic Mode of Nutrition.</title>
        <authorList>
            <person name="Burns J.A."/>
            <person name="Paasch A."/>
            <person name="Narechania A."/>
            <person name="Kim E."/>
        </authorList>
    </citation>
    <scope>NUCLEOTIDE SEQUENCE [LARGE SCALE GENOMIC DNA]</scope>
    <source>
        <strain evidence="1 2">PLY_AMNH</strain>
    </source>
</reference>
<dbReference type="InterPro" id="IPR009100">
    <property type="entry name" value="AcylCoA_DH/oxidase_NM_dom_sf"/>
</dbReference>
<dbReference type="GO" id="GO:0003997">
    <property type="term" value="F:acyl-CoA oxidase activity"/>
    <property type="evidence" value="ECO:0007669"/>
    <property type="project" value="InterPro"/>
</dbReference>
<keyword evidence="2" id="KW-1185">Reference proteome</keyword>
<proteinExistence type="predicted"/>
<dbReference type="GO" id="GO:0033540">
    <property type="term" value="P:fatty acid beta-oxidation using acyl-CoA oxidase"/>
    <property type="evidence" value="ECO:0007669"/>
    <property type="project" value="TreeGrafter"/>
</dbReference>
<evidence type="ECO:0000313" key="1">
    <source>
        <dbReference type="EMBL" id="KAK3282010.1"/>
    </source>
</evidence>
<dbReference type="GO" id="GO:0055088">
    <property type="term" value="P:lipid homeostasis"/>
    <property type="evidence" value="ECO:0007669"/>
    <property type="project" value="TreeGrafter"/>
</dbReference>
<evidence type="ECO:0000313" key="2">
    <source>
        <dbReference type="Proteomes" id="UP001190700"/>
    </source>
</evidence>